<reference evidence="5" key="1">
    <citation type="submission" date="2013-09" db="EMBL/GenBank/DDBJ databases">
        <title>Corchorus olitorius genome sequencing.</title>
        <authorList>
            <person name="Alam M."/>
            <person name="Haque M.S."/>
            <person name="Islam M.S."/>
            <person name="Emdad E.M."/>
            <person name="Islam M.M."/>
            <person name="Ahmed B."/>
            <person name="Halim A."/>
            <person name="Hossen Q.M.M."/>
            <person name="Hossain M.Z."/>
            <person name="Ahmed R."/>
            <person name="Khan M.M."/>
            <person name="Islam R."/>
            <person name="Rashid M.M."/>
            <person name="Khan S.A."/>
            <person name="Rahman M.S."/>
            <person name="Alam M."/>
            <person name="Yahiya A.S."/>
            <person name="Khan M.S."/>
            <person name="Azam M.S."/>
            <person name="Haque T."/>
            <person name="Lashkar M.Z.H."/>
            <person name="Akhand A.I."/>
            <person name="Morshed G."/>
            <person name="Roy S."/>
            <person name="Uddin K.S."/>
            <person name="Rabeya T."/>
            <person name="Hossain A.S."/>
            <person name="Chowdhury A."/>
            <person name="Snigdha A.R."/>
            <person name="Mortoza M.S."/>
            <person name="Matin S.A."/>
            <person name="Hoque S.M.E."/>
            <person name="Islam M.K."/>
            <person name="Roy D.K."/>
            <person name="Haider R."/>
            <person name="Moosa M.M."/>
            <person name="Elias S.M."/>
            <person name="Hasan A.M."/>
            <person name="Jahan S."/>
            <person name="Shafiuddin M."/>
            <person name="Mahmood N."/>
            <person name="Shommy N.S."/>
        </authorList>
    </citation>
    <scope>NUCLEOTIDE SEQUENCE [LARGE SCALE GENOMIC DNA]</scope>
    <source>
        <strain evidence="5">cv. O-4</strain>
    </source>
</reference>
<dbReference type="PANTHER" id="PTHR27005">
    <property type="entry name" value="WALL-ASSOCIATED RECEPTOR KINASE-LIKE 21"/>
    <property type="match status" value="1"/>
</dbReference>
<dbReference type="OrthoDB" id="4062651at2759"/>
<organism evidence="4 5">
    <name type="scientific">Corchorus olitorius</name>
    <dbReference type="NCBI Taxonomy" id="93759"/>
    <lineage>
        <taxon>Eukaryota</taxon>
        <taxon>Viridiplantae</taxon>
        <taxon>Streptophyta</taxon>
        <taxon>Embryophyta</taxon>
        <taxon>Tracheophyta</taxon>
        <taxon>Spermatophyta</taxon>
        <taxon>Magnoliopsida</taxon>
        <taxon>eudicotyledons</taxon>
        <taxon>Gunneridae</taxon>
        <taxon>Pentapetalae</taxon>
        <taxon>rosids</taxon>
        <taxon>malvids</taxon>
        <taxon>Malvales</taxon>
        <taxon>Malvaceae</taxon>
        <taxon>Grewioideae</taxon>
        <taxon>Apeibeae</taxon>
        <taxon>Corchorus</taxon>
    </lineage>
</organism>
<name>A0A1R3I6W0_9ROSI</name>
<dbReference type="PROSITE" id="PS50011">
    <property type="entry name" value="PROTEIN_KINASE_DOM"/>
    <property type="match status" value="1"/>
</dbReference>
<proteinExistence type="predicted"/>
<dbReference type="STRING" id="93759.A0A1R3I6W0"/>
<sequence>MYKVLKRRENIKRRQRYFKKNGGLLLQQQLSSNEGQGTVYKGMLADGGIVAIKKSKPMKVKKKPVVLDEKQQVEQWVNESEEFPLTWDMRLRIIIEVANALSYLHSAASVPIYHRDIKSKNIPLDGKYRAKVSDFGISKSIALDQTHLSTRVQGTFGYLDPEYFQSNQFTEKSDVYSFGVVVAELLTGQKPSSCMQSDEELRSLVPFFLLSMKEKSLFDILDPRVKHDGPQEEIIAVAKLAKRCLNLNGKRRPIMKQVVMEFEWIKESKHDNFGQQISDVDEDFEDDRTEPWTTISCPTTSIYL</sequence>
<dbReference type="Pfam" id="PF00069">
    <property type="entry name" value="Pkinase"/>
    <property type="match status" value="1"/>
</dbReference>
<comment type="caution">
    <text evidence="4">The sequence shown here is derived from an EMBL/GenBank/DDBJ whole genome shotgun (WGS) entry which is preliminary data.</text>
</comment>
<dbReference type="InterPro" id="IPR045274">
    <property type="entry name" value="WAK-like"/>
</dbReference>
<dbReference type="FunFam" id="1.10.510.10:FF:000084">
    <property type="entry name" value="Wall-associated receptor kinase 2"/>
    <property type="match status" value="1"/>
</dbReference>
<dbReference type="Proteomes" id="UP000187203">
    <property type="component" value="Unassembled WGS sequence"/>
</dbReference>
<dbReference type="SUPFAM" id="SSF56112">
    <property type="entry name" value="Protein kinase-like (PK-like)"/>
    <property type="match status" value="1"/>
</dbReference>
<protein>
    <recommendedName>
        <fullName evidence="3">Protein kinase domain-containing protein</fullName>
    </recommendedName>
</protein>
<evidence type="ECO:0000313" key="4">
    <source>
        <dbReference type="EMBL" id="OMO78313.1"/>
    </source>
</evidence>
<keyword evidence="1" id="KW-0547">Nucleotide-binding</keyword>
<feature type="domain" description="Protein kinase" evidence="3">
    <location>
        <begin position="1"/>
        <end position="265"/>
    </location>
</feature>
<keyword evidence="2" id="KW-0067">ATP-binding</keyword>
<dbReference type="GO" id="GO:0005886">
    <property type="term" value="C:plasma membrane"/>
    <property type="evidence" value="ECO:0007669"/>
    <property type="project" value="TreeGrafter"/>
</dbReference>
<accession>A0A1R3I6W0</accession>
<gene>
    <name evidence="4" type="ORF">COLO4_24786</name>
</gene>
<dbReference type="InterPro" id="IPR000719">
    <property type="entry name" value="Prot_kinase_dom"/>
</dbReference>
<dbReference type="AlphaFoldDB" id="A0A1R3I6W0"/>
<evidence type="ECO:0000256" key="1">
    <source>
        <dbReference type="ARBA" id="ARBA00022741"/>
    </source>
</evidence>
<dbReference type="GO" id="GO:0005524">
    <property type="term" value="F:ATP binding"/>
    <property type="evidence" value="ECO:0007669"/>
    <property type="project" value="UniProtKB-KW"/>
</dbReference>
<dbReference type="GO" id="GO:0007166">
    <property type="term" value="P:cell surface receptor signaling pathway"/>
    <property type="evidence" value="ECO:0007669"/>
    <property type="project" value="InterPro"/>
</dbReference>
<dbReference type="Gene3D" id="1.10.510.10">
    <property type="entry name" value="Transferase(Phosphotransferase) domain 1"/>
    <property type="match status" value="1"/>
</dbReference>
<keyword evidence="5" id="KW-1185">Reference proteome</keyword>
<dbReference type="SMART" id="SM00220">
    <property type="entry name" value="S_TKc"/>
    <property type="match status" value="1"/>
</dbReference>
<evidence type="ECO:0000259" key="3">
    <source>
        <dbReference type="PROSITE" id="PS50011"/>
    </source>
</evidence>
<dbReference type="PANTHER" id="PTHR27005:SF521">
    <property type="entry name" value="WALL-ASSOCIATED RECEPTOR KINASE-LIKE 6"/>
    <property type="match status" value="1"/>
</dbReference>
<dbReference type="EMBL" id="AWUE01018777">
    <property type="protein sequence ID" value="OMO78313.1"/>
    <property type="molecule type" value="Genomic_DNA"/>
</dbReference>
<dbReference type="GO" id="GO:0004674">
    <property type="term" value="F:protein serine/threonine kinase activity"/>
    <property type="evidence" value="ECO:0007669"/>
    <property type="project" value="TreeGrafter"/>
</dbReference>
<evidence type="ECO:0000313" key="5">
    <source>
        <dbReference type="Proteomes" id="UP000187203"/>
    </source>
</evidence>
<evidence type="ECO:0000256" key="2">
    <source>
        <dbReference type="ARBA" id="ARBA00022840"/>
    </source>
</evidence>
<dbReference type="InterPro" id="IPR011009">
    <property type="entry name" value="Kinase-like_dom_sf"/>
</dbReference>